<keyword evidence="4 6" id="KW-0472">Membrane</keyword>
<dbReference type="PANTHER" id="PTHR10361:SF24">
    <property type="entry name" value="P3 PROTEIN"/>
    <property type="match status" value="1"/>
</dbReference>
<accession>A0ABU2HB00</accession>
<evidence type="ECO:0000313" key="8">
    <source>
        <dbReference type="Proteomes" id="UP001250214"/>
    </source>
</evidence>
<protein>
    <submittedName>
        <fullName evidence="7">Bile acid:sodium symporter family protein</fullName>
    </submittedName>
</protein>
<organism evidence="7 8">
    <name type="scientific">Lipingzhangella rawalii</name>
    <dbReference type="NCBI Taxonomy" id="2055835"/>
    <lineage>
        <taxon>Bacteria</taxon>
        <taxon>Bacillati</taxon>
        <taxon>Actinomycetota</taxon>
        <taxon>Actinomycetes</taxon>
        <taxon>Streptosporangiales</taxon>
        <taxon>Nocardiopsidaceae</taxon>
        <taxon>Lipingzhangella</taxon>
    </lineage>
</organism>
<dbReference type="InterPro" id="IPR038770">
    <property type="entry name" value="Na+/solute_symporter_sf"/>
</dbReference>
<reference evidence="8" key="1">
    <citation type="submission" date="2023-07" db="EMBL/GenBank/DDBJ databases">
        <title>Novel species in the genus Lipingzhangella isolated from Sambhar Salt Lake.</title>
        <authorList>
            <person name="Jiya N."/>
            <person name="Kajale S."/>
            <person name="Sharma A."/>
        </authorList>
    </citation>
    <scope>NUCLEOTIDE SEQUENCE [LARGE SCALE GENOMIC DNA]</scope>
    <source>
        <strain evidence="8">LS1_29</strain>
    </source>
</reference>
<feature type="transmembrane region" description="Helical" evidence="6">
    <location>
        <begin position="138"/>
        <end position="156"/>
    </location>
</feature>
<evidence type="ECO:0000256" key="1">
    <source>
        <dbReference type="ARBA" id="ARBA00004141"/>
    </source>
</evidence>
<dbReference type="InterPro" id="IPR002657">
    <property type="entry name" value="BilAc:Na_symport/Acr3"/>
</dbReference>
<evidence type="ECO:0000256" key="2">
    <source>
        <dbReference type="ARBA" id="ARBA00022692"/>
    </source>
</evidence>
<feature type="transmembrane region" description="Helical" evidence="6">
    <location>
        <begin position="194"/>
        <end position="218"/>
    </location>
</feature>
<evidence type="ECO:0000256" key="5">
    <source>
        <dbReference type="SAM" id="MobiDB-lite"/>
    </source>
</evidence>
<keyword evidence="3 6" id="KW-1133">Transmembrane helix</keyword>
<feature type="transmembrane region" description="Helical" evidence="6">
    <location>
        <begin position="39"/>
        <end position="62"/>
    </location>
</feature>
<evidence type="ECO:0000313" key="7">
    <source>
        <dbReference type="EMBL" id="MDS1272504.1"/>
    </source>
</evidence>
<feature type="transmembrane region" description="Helical" evidence="6">
    <location>
        <begin position="168"/>
        <end position="188"/>
    </location>
</feature>
<proteinExistence type="predicted"/>
<dbReference type="Pfam" id="PF01758">
    <property type="entry name" value="SBF"/>
    <property type="match status" value="1"/>
</dbReference>
<dbReference type="RefSeq" id="WP_310914088.1">
    <property type="nucleotide sequence ID" value="NZ_JAVLVT010000012.1"/>
</dbReference>
<name>A0ABU2HB00_9ACTN</name>
<feature type="transmembrane region" description="Helical" evidence="6">
    <location>
        <begin position="230"/>
        <end position="254"/>
    </location>
</feature>
<dbReference type="PANTHER" id="PTHR10361">
    <property type="entry name" value="SODIUM-BILE ACID COTRANSPORTER"/>
    <property type="match status" value="1"/>
</dbReference>
<evidence type="ECO:0000256" key="6">
    <source>
        <dbReference type="SAM" id="Phobius"/>
    </source>
</evidence>
<feature type="transmembrane region" description="Helical" evidence="6">
    <location>
        <begin position="6"/>
        <end position="27"/>
    </location>
</feature>
<keyword evidence="2 6" id="KW-0812">Transmembrane</keyword>
<dbReference type="InterPro" id="IPR004710">
    <property type="entry name" value="Bilac:Na_transpt"/>
</dbReference>
<feature type="region of interest" description="Disordered" evidence="5">
    <location>
        <begin position="284"/>
        <end position="305"/>
    </location>
</feature>
<sequence length="305" mass="31939">MDSTLATVTLPAALAVVMLGLGLDLRPADFTRLVHHPRAAVLCMGFQLVLMPLACFGLVHLFGLPPALAVGMMLLAASPGGTTSGLYTHLFHGNVALSITLTAVNSVIAVVTMPLVVNLSLVYFAGDDGTLGLQFDKVVQVFAIVLVPVAVGMVIRHLRPRYATRMDLPVRIASVLVLAGVIAVALIAERENLPGYITAVGAVVLTFNVLNLAVGYVVPRVSGVRRTDAITCSFEIGLHNSTLAMAIALSPALLDSTEMAVPAAVYGVVMFGTATAAGFLMRGGRGAGETPMERDTPQEQRRTPS</sequence>
<dbReference type="Proteomes" id="UP001250214">
    <property type="component" value="Unassembled WGS sequence"/>
</dbReference>
<comment type="caution">
    <text evidence="7">The sequence shown here is derived from an EMBL/GenBank/DDBJ whole genome shotgun (WGS) entry which is preliminary data.</text>
</comment>
<feature type="transmembrane region" description="Helical" evidence="6">
    <location>
        <begin position="99"/>
        <end position="126"/>
    </location>
</feature>
<dbReference type="Gene3D" id="1.20.1530.20">
    <property type="match status" value="1"/>
</dbReference>
<evidence type="ECO:0000256" key="3">
    <source>
        <dbReference type="ARBA" id="ARBA00022989"/>
    </source>
</evidence>
<feature type="transmembrane region" description="Helical" evidence="6">
    <location>
        <begin position="68"/>
        <end position="87"/>
    </location>
</feature>
<comment type="subcellular location">
    <subcellularLocation>
        <location evidence="1">Membrane</location>
        <topology evidence="1">Multi-pass membrane protein</topology>
    </subcellularLocation>
</comment>
<evidence type="ECO:0000256" key="4">
    <source>
        <dbReference type="ARBA" id="ARBA00023136"/>
    </source>
</evidence>
<gene>
    <name evidence="7" type="ORF">RIF23_19635</name>
</gene>
<keyword evidence="8" id="KW-1185">Reference proteome</keyword>
<feature type="compositionally biased region" description="Basic and acidic residues" evidence="5">
    <location>
        <begin position="291"/>
        <end position="305"/>
    </location>
</feature>
<feature type="transmembrane region" description="Helical" evidence="6">
    <location>
        <begin position="260"/>
        <end position="281"/>
    </location>
</feature>
<dbReference type="EMBL" id="JAVLVT010000012">
    <property type="protein sequence ID" value="MDS1272504.1"/>
    <property type="molecule type" value="Genomic_DNA"/>
</dbReference>